<dbReference type="InterPro" id="IPR003594">
    <property type="entry name" value="HATPase_dom"/>
</dbReference>
<gene>
    <name evidence="10" type="ORF">MBAV_001897</name>
</gene>
<evidence type="ECO:0000313" key="11">
    <source>
        <dbReference type="Proteomes" id="UP000033423"/>
    </source>
</evidence>
<keyword evidence="7" id="KW-0067">ATP-binding</keyword>
<dbReference type="GO" id="GO:0000160">
    <property type="term" value="P:phosphorelay signal transduction system"/>
    <property type="evidence" value="ECO:0007669"/>
    <property type="project" value="UniProtKB-KW"/>
</dbReference>
<dbReference type="EMBL" id="LACI01000810">
    <property type="protein sequence ID" value="KJU85906.1"/>
    <property type="molecule type" value="Genomic_DNA"/>
</dbReference>
<protein>
    <recommendedName>
        <fullName evidence="2">histidine kinase</fullName>
        <ecNumber evidence="2">2.7.13.3</ecNumber>
    </recommendedName>
</protein>
<dbReference type="Gene3D" id="3.30.565.10">
    <property type="entry name" value="Histidine kinase-like ATPase, C-terminal domain"/>
    <property type="match status" value="1"/>
</dbReference>
<organism evidence="10 11">
    <name type="scientific">Candidatus Magnetobacterium bavaricum</name>
    <dbReference type="NCBI Taxonomy" id="29290"/>
    <lineage>
        <taxon>Bacteria</taxon>
        <taxon>Pseudomonadati</taxon>
        <taxon>Nitrospirota</taxon>
        <taxon>Thermodesulfovibrionia</taxon>
        <taxon>Thermodesulfovibrionales</taxon>
        <taxon>Candidatus Magnetobacteriaceae</taxon>
        <taxon>Candidatus Magnetobacterium</taxon>
    </lineage>
</organism>
<evidence type="ECO:0000256" key="6">
    <source>
        <dbReference type="ARBA" id="ARBA00022777"/>
    </source>
</evidence>
<evidence type="ECO:0000256" key="7">
    <source>
        <dbReference type="ARBA" id="ARBA00022840"/>
    </source>
</evidence>
<dbReference type="AlphaFoldDB" id="A0A0F3GVI3"/>
<feature type="domain" description="Histidine kinase" evidence="9">
    <location>
        <begin position="1"/>
        <end position="198"/>
    </location>
</feature>
<reference evidence="10 11" key="1">
    <citation type="submission" date="2015-02" db="EMBL/GenBank/DDBJ databases">
        <title>Single-cell genomics of uncultivated deep-branching MTB reveals a conserved set of magnetosome genes.</title>
        <authorList>
            <person name="Kolinko S."/>
            <person name="Richter M."/>
            <person name="Glockner F.O."/>
            <person name="Brachmann A."/>
            <person name="Schuler D."/>
        </authorList>
    </citation>
    <scope>NUCLEOTIDE SEQUENCE [LARGE SCALE GENOMIC DNA]</scope>
    <source>
        <strain evidence="10">TM-1</strain>
    </source>
</reference>
<name>A0A0F3GVI3_9BACT</name>
<proteinExistence type="predicted"/>
<dbReference type="InterPro" id="IPR005467">
    <property type="entry name" value="His_kinase_dom"/>
</dbReference>
<evidence type="ECO:0000256" key="8">
    <source>
        <dbReference type="ARBA" id="ARBA00023012"/>
    </source>
</evidence>
<evidence type="ECO:0000256" key="1">
    <source>
        <dbReference type="ARBA" id="ARBA00000085"/>
    </source>
</evidence>
<evidence type="ECO:0000259" key="9">
    <source>
        <dbReference type="PROSITE" id="PS50109"/>
    </source>
</evidence>
<dbReference type="InterPro" id="IPR004358">
    <property type="entry name" value="Sig_transdc_His_kin-like_C"/>
</dbReference>
<dbReference type="PRINTS" id="PR00344">
    <property type="entry name" value="BCTRLSENSOR"/>
</dbReference>
<accession>A0A0F3GVI3</accession>
<sequence length="199" mass="22552">MFMSDTINDFRKFMQPTKEKSAFNVSHAIKDVLRLISFMINRDNLEIKLECKDKNRTKLLFKQDSIEICECEEGFIVYGYPNEFKHVVLNIINNARDAILISRAKGLCCKETKGEISIELYSLNGNVRVEISDNGGGIPVEMQGRLFTPYFTTKGDEKGTGIGLYMSKVIVENNMGGQLSFDNRAVGAVFKIDLKLMEK</sequence>
<keyword evidence="6 10" id="KW-0418">Kinase</keyword>
<dbReference type="PANTHER" id="PTHR43065:SF10">
    <property type="entry name" value="PEROXIDE STRESS-ACTIVATED HISTIDINE KINASE MAK3"/>
    <property type="match status" value="1"/>
</dbReference>
<dbReference type="Pfam" id="PF02518">
    <property type="entry name" value="HATPase_c"/>
    <property type="match status" value="1"/>
</dbReference>
<keyword evidence="5" id="KW-0547">Nucleotide-binding</keyword>
<keyword evidence="4" id="KW-0808">Transferase</keyword>
<dbReference type="GO" id="GO:0004673">
    <property type="term" value="F:protein histidine kinase activity"/>
    <property type="evidence" value="ECO:0007669"/>
    <property type="project" value="UniProtKB-EC"/>
</dbReference>
<dbReference type="SMART" id="SM00387">
    <property type="entry name" value="HATPase_c"/>
    <property type="match status" value="1"/>
</dbReference>
<keyword evidence="3" id="KW-0597">Phosphoprotein</keyword>
<comment type="catalytic activity">
    <reaction evidence="1">
        <text>ATP + protein L-histidine = ADP + protein N-phospho-L-histidine.</text>
        <dbReference type="EC" id="2.7.13.3"/>
    </reaction>
</comment>
<dbReference type="EC" id="2.7.13.3" evidence="2"/>
<dbReference type="InterPro" id="IPR036890">
    <property type="entry name" value="HATPase_C_sf"/>
</dbReference>
<dbReference type="PROSITE" id="PS50109">
    <property type="entry name" value="HIS_KIN"/>
    <property type="match status" value="1"/>
</dbReference>
<evidence type="ECO:0000313" key="10">
    <source>
        <dbReference type="EMBL" id="KJU85906.1"/>
    </source>
</evidence>
<dbReference type="SUPFAM" id="SSF55874">
    <property type="entry name" value="ATPase domain of HSP90 chaperone/DNA topoisomerase II/histidine kinase"/>
    <property type="match status" value="1"/>
</dbReference>
<dbReference type="Proteomes" id="UP000033423">
    <property type="component" value="Unassembled WGS sequence"/>
</dbReference>
<dbReference type="GO" id="GO:0005524">
    <property type="term" value="F:ATP binding"/>
    <property type="evidence" value="ECO:0007669"/>
    <property type="project" value="UniProtKB-KW"/>
</dbReference>
<keyword evidence="8" id="KW-0902">Two-component regulatory system</keyword>
<keyword evidence="11" id="KW-1185">Reference proteome</keyword>
<dbReference type="CDD" id="cd00075">
    <property type="entry name" value="HATPase"/>
    <property type="match status" value="1"/>
</dbReference>
<dbReference type="PANTHER" id="PTHR43065">
    <property type="entry name" value="SENSOR HISTIDINE KINASE"/>
    <property type="match status" value="1"/>
</dbReference>
<evidence type="ECO:0000256" key="2">
    <source>
        <dbReference type="ARBA" id="ARBA00012438"/>
    </source>
</evidence>
<evidence type="ECO:0000256" key="5">
    <source>
        <dbReference type="ARBA" id="ARBA00022741"/>
    </source>
</evidence>
<comment type="caution">
    <text evidence="10">The sequence shown here is derived from an EMBL/GenBank/DDBJ whole genome shotgun (WGS) entry which is preliminary data.</text>
</comment>
<evidence type="ECO:0000256" key="3">
    <source>
        <dbReference type="ARBA" id="ARBA00022553"/>
    </source>
</evidence>
<evidence type="ECO:0000256" key="4">
    <source>
        <dbReference type="ARBA" id="ARBA00022679"/>
    </source>
</evidence>